<proteinExistence type="predicted"/>
<name>A0A1K1PBK5_RUMFL</name>
<dbReference type="EMBL" id="FPIP01000008">
    <property type="protein sequence ID" value="SFW44821.1"/>
    <property type="molecule type" value="Genomic_DNA"/>
</dbReference>
<sequence length="40" mass="4827">MKETIHTKNSFRSADVEHLRKAVTEKIEKLVNRQVKRKNY</sequence>
<reference evidence="1 2" key="1">
    <citation type="submission" date="2016-11" db="EMBL/GenBank/DDBJ databases">
        <authorList>
            <person name="Jaros S."/>
            <person name="Januszkiewicz K."/>
            <person name="Wedrychowicz H."/>
        </authorList>
    </citation>
    <scope>NUCLEOTIDE SEQUENCE [LARGE SCALE GENOMIC DNA]</scope>
    <source>
        <strain evidence="1 2">YL228</strain>
    </source>
</reference>
<gene>
    <name evidence="1" type="ORF">SAMN02910280_2599</name>
</gene>
<protein>
    <submittedName>
        <fullName evidence="1">Uncharacterized protein</fullName>
    </submittedName>
</protein>
<accession>A0A1K1PBK5</accession>
<dbReference type="RefSeq" id="WP_278289653.1">
    <property type="nucleotide sequence ID" value="NZ_CAMJLY010000021.1"/>
</dbReference>
<dbReference type="AlphaFoldDB" id="A0A1K1PBK5"/>
<organism evidence="1 2">
    <name type="scientific">Ruminococcus flavefaciens</name>
    <dbReference type="NCBI Taxonomy" id="1265"/>
    <lineage>
        <taxon>Bacteria</taxon>
        <taxon>Bacillati</taxon>
        <taxon>Bacillota</taxon>
        <taxon>Clostridia</taxon>
        <taxon>Eubacteriales</taxon>
        <taxon>Oscillospiraceae</taxon>
        <taxon>Ruminococcus</taxon>
    </lineage>
</organism>
<dbReference type="Proteomes" id="UP000183461">
    <property type="component" value="Unassembled WGS sequence"/>
</dbReference>
<evidence type="ECO:0000313" key="2">
    <source>
        <dbReference type="Proteomes" id="UP000183461"/>
    </source>
</evidence>
<evidence type="ECO:0000313" key="1">
    <source>
        <dbReference type="EMBL" id="SFW44821.1"/>
    </source>
</evidence>